<dbReference type="PANTHER" id="PTHR43585:SF2">
    <property type="entry name" value="ATP-GRASP ENZYME FSQD"/>
    <property type="match status" value="1"/>
</dbReference>
<reference evidence="7 8" key="1">
    <citation type="submission" date="2018-11" db="EMBL/GenBank/DDBJ databases">
        <title>Genomes From Bacteria Associated with the Canine Oral Cavity: a Test Case for Automated Genome-Based Taxonomic Assignment.</title>
        <authorList>
            <person name="Coil D.A."/>
            <person name="Jospin G."/>
            <person name="Darling A.E."/>
            <person name="Wallis C."/>
            <person name="Davis I.J."/>
            <person name="Harris S."/>
            <person name="Eisen J.A."/>
            <person name="Holcombe L.J."/>
            <person name="O'Flynn C."/>
        </authorList>
    </citation>
    <scope>NUCLEOTIDE SEQUENCE [LARGE SCALE GENOMIC DNA]</scope>
    <source>
        <strain evidence="7 8">OH5050</strain>
    </source>
</reference>
<keyword evidence="3 5" id="KW-0547">Nucleotide-binding</keyword>
<evidence type="ECO:0000313" key="8">
    <source>
        <dbReference type="Proteomes" id="UP000271272"/>
    </source>
</evidence>
<gene>
    <name evidence="7" type="ORF">EII10_05490</name>
</gene>
<comment type="caution">
    <text evidence="7">The sequence shown here is derived from an EMBL/GenBank/DDBJ whole genome shotgun (WGS) entry which is preliminary data.</text>
</comment>
<dbReference type="SUPFAM" id="SSF56059">
    <property type="entry name" value="Glutathione synthetase ATP-binding domain-like"/>
    <property type="match status" value="1"/>
</dbReference>
<dbReference type="GO" id="GO:0016874">
    <property type="term" value="F:ligase activity"/>
    <property type="evidence" value="ECO:0007669"/>
    <property type="project" value="UniProtKB-KW"/>
</dbReference>
<dbReference type="AlphaFoldDB" id="A0A3P1V6H8"/>
<evidence type="ECO:0000256" key="1">
    <source>
        <dbReference type="ARBA" id="ARBA00001936"/>
    </source>
</evidence>
<dbReference type="Gene3D" id="3.30.1490.20">
    <property type="entry name" value="ATP-grasp fold, A domain"/>
    <property type="match status" value="1"/>
</dbReference>
<dbReference type="Pfam" id="PF18603">
    <property type="entry name" value="LAL_C2"/>
    <property type="match status" value="1"/>
</dbReference>
<evidence type="ECO:0000313" key="7">
    <source>
        <dbReference type="EMBL" id="RRD29751.1"/>
    </source>
</evidence>
<organism evidence="7 8">
    <name type="scientific">Actinomyces bowdenii</name>
    <dbReference type="NCBI Taxonomy" id="131109"/>
    <lineage>
        <taxon>Bacteria</taxon>
        <taxon>Bacillati</taxon>
        <taxon>Actinomycetota</taxon>
        <taxon>Actinomycetes</taxon>
        <taxon>Actinomycetales</taxon>
        <taxon>Actinomycetaceae</taxon>
        <taxon>Actinomyces</taxon>
    </lineage>
</organism>
<dbReference type="Proteomes" id="UP000271272">
    <property type="component" value="Unassembled WGS sequence"/>
</dbReference>
<evidence type="ECO:0000256" key="2">
    <source>
        <dbReference type="ARBA" id="ARBA00022598"/>
    </source>
</evidence>
<dbReference type="GO" id="GO:0046872">
    <property type="term" value="F:metal ion binding"/>
    <property type="evidence" value="ECO:0007669"/>
    <property type="project" value="InterPro"/>
</dbReference>
<dbReference type="InterPro" id="IPR052032">
    <property type="entry name" value="ATP-dep_AA_Ligase"/>
</dbReference>
<evidence type="ECO:0000256" key="3">
    <source>
        <dbReference type="ARBA" id="ARBA00022741"/>
    </source>
</evidence>
<dbReference type="InterPro" id="IPR016185">
    <property type="entry name" value="PreATP-grasp_dom_sf"/>
</dbReference>
<evidence type="ECO:0000256" key="4">
    <source>
        <dbReference type="ARBA" id="ARBA00022840"/>
    </source>
</evidence>
<dbReference type="Gene3D" id="3.30.470.20">
    <property type="entry name" value="ATP-grasp fold, B domain"/>
    <property type="match status" value="1"/>
</dbReference>
<sequence length="413" mass="43782">MSTQHRQGPAAGRRILIIGAGRGQVGLIRAAKRLGATAVVATLPQPHLPGLALADEVAEVDILDVDAVVRAARDARVDAVATSCLDTGLEALGAVVDALGLRGLSRSTARLCFDKLEMKQRLEEAGVPTAVYVPVASAQEVPAALERTGLPAVVKATDLQGSSGVFMVDTAQEAQEAFTRAAELSRGGRVIVERFLEGREFGAQALMHDGEILHITVHGDDLATGPVPVPVGHHVPMDADPALREQARRVIADAIRALGLRDCAINVDLMESRGIVHVIELTGRAGANGLPELMSTVYGLDYYEIVAREALDLEVRQTWQSASPWPGAALALMLIDPEARGTIASVQAPRELPEWATDLQVFKSVGETMEGFSSSNDCIGQVVVRGESLQECRRRAEELGSAVRLEMSGVPGA</sequence>
<dbReference type="SUPFAM" id="SSF52440">
    <property type="entry name" value="PreATP-grasp domain"/>
    <property type="match status" value="1"/>
</dbReference>
<dbReference type="InterPro" id="IPR011761">
    <property type="entry name" value="ATP-grasp"/>
</dbReference>
<comment type="cofactor">
    <cofactor evidence="1">
        <name>Mn(2+)</name>
        <dbReference type="ChEBI" id="CHEBI:29035"/>
    </cofactor>
</comment>
<feature type="domain" description="ATP-grasp" evidence="6">
    <location>
        <begin position="119"/>
        <end position="311"/>
    </location>
</feature>
<evidence type="ECO:0000256" key="5">
    <source>
        <dbReference type="PROSITE-ProRule" id="PRU00409"/>
    </source>
</evidence>
<dbReference type="Gene3D" id="3.40.50.20">
    <property type="match status" value="1"/>
</dbReference>
<dbReference type="InterPro" id="IPR013815">
    <property type="entry name" value="ATP_grasp_subdomain_1"/>
</dbReference>
<dbReference type="PANTHER" id="PTHR43585">
    <property type="entry name" value="FUMIPYRROLE BIOSYNTHESIS PROTEIN C"/>
    <property type="match status" value="1"/>
</dbReference>
<dbReference type="InterPro" id="IPR040570">
    <property type="entry name" value="LAL_C2"/>
</dbReference>
<evidence type="ECO:0000259" key="6">
    <source>
        <dbReference type="PROSITE" id="PS50975"/>
    </source>
</evidence>
<name>A0A3P1V6H8_9ACTO</name>
<dbReference type="OrthoDB" id="24041at2"/>
<proteinExistence type="predicted"/>
<dbReference type="InterPro" id="IPR020561">
    <property type="entry name" value="PRibGlycinamid_synth_ATP-grasp"/>
</dbReference>
<dbReference type="EMBL" id="RQZC01000005">
    <property type="protein sequence ID" value="RRD29751.1"/>
    <property type="molecule type" value="Genomic_DNA"/>
</dbReference>
<dbReference type="GO" id="GO:0005524">
    <property type="term" value="F:ATP binding"/>
    <property type="evidence" value="ECO:0007669"/>
    <property type="project" value="UniProtKB-UniRule"/>
</dbReference>
<accession>A0A3P1V6H8</accession>
<dbReference type="Pfam" id="PF01071">
    <property type="entry name" value="GARS_A"/>
    <property type="match status" value="1"/>
</dbReference>
<dbReference type="RefSeq" id="WP_124933485.1">
    <property type="nucleotide sequence ID" value="NZ_RQZC01000005.1"/>
</dbReference>
<dbReference type="PROSITE" id="PS50975">
    <property type="entry name" value="ATP_GRASP"/>
    <property type="match status" value="1"/>
</dbReference>
<keyword evidence="2" id="KW-0436">Ligase</keyword>
<keyword evidence="8" id="KW-1185">Reference proteome</keyword>
<protein>
    <submittedName>
        <fullName evidence="7">ATP-grasp domain-containing protein</fullName>
    </submittedName>
</protein>
<dbReference type="SMART" id="SM01209">
    <property type="entry name" value="GARS_A"/>
    <property type="match status" value="1"/>
</dbReference>
<keyword evidence="4 5" id="KW-0067">ATP-binding</keyword>